<dbReference type="EMBL" id="CAWYQH010000104">
    <property type="protein sequence ID" value="CAK8687333.1"/>
    <property type="molecule type" value="Genomic_DNA"/>
</dbReference>
<dbReference type="Proteomes" id="UP001642483">
    <property type="component" value="Unassembled WGS sequence"/>
</dbReference>
<proteinExistence type="predicted"/>
<comment type="caution">
    <text evidence="1">The sequence shown here is derived from an EMBL/GenBank/DDBJ whole genome shotgun (WGS) entry which is preliminary data.</text>
</comment>
<evidence type="ECO:0000313" key="1">
    <source>
        <dbReference type="EMBL" id="CAK8687333.1"/>
    </source>
</evidence>
<keyword evidence="2" id="KW-1185">Reference proteome</keyword>
<protein>
    <submittedName>
        <fullName evidence="1">Uncharacterized protein</fullName>
    </submittedName>
</protein>
<reference evidence="1 2" key="1">
    <citation type="submission" date="2024-02" db="EMBL/GenBank/DDBJ databases">
        <authorList>
            <person name="Daric V."/>
            <person name="Darras S."/>
        </authorList>
    </citation>
    <scope>NUCLEOTIDE SEQUENCE [LARGE SCALE GENOMIC DNA]</scope>
</reference>
<name>A0ABP0G8V2_CLALP</name>
<sequence length="82" mass="9257">MSFQSSFTNYYHTNIFTASPVCQQPYCTRPNLGQSQKINLRDQSVNCIFSNRTSCDFSAFIQILLFSATSGNKMLSSLILTE</sequence>
<evidence type="ECO:0000313" key="2">
    <source>
        <dbReference type="Proteomes" id="UP001642483"/>
    </source>
</evidence>
<gene>
    <name evidence="1" type="ORF">CVLEPA_LOCUS19409</name>
</gene>
<accession>A0ABP0G8V2</accession>
<organism evidence="1 2">
    <name type="scientific">Clavelina lepadiformis</name>
    <name type="common">Light-bulb sea squirt</name>
    <name type="synonym">Ascidia lepadiformis</name>
    <dbReference type="NCBI Taxonomy" id="159417"/>
    <lineage>
        <taxon>Eukaryota</taxon>
        <taxon>Metazoa</taxon>
        <taxon>Chordata</taxon>
        <taxon>Tunicata</taxon>
        <taxon>Ascidiacea</taxon>
        <taxon>Aplousobranchia</taxon>
        <taxon>Clavelinidae</taxon>
        <taxon>Clavelina</taxon>
    </lineage>
</organism>